<dbReference type="RefSeq" id="WP_189769623.1">
    <property type="nucleotide sequence ID" value="NZ_BMVY01000002.1"/>
</dbReference>
<dbReference type="EMBL" id="CP108133">
    <property type="protein sequence ID" value="WTP49981.1"/>
    <property type="molecule type" value="Genomic_DNA"/>
</dbReference>
<accession>A0ABZ1JHE1</accession>
<keyword evidence="2" id="KW-1185">Reference proteome</keyword>
<name>A0ABZ1JHE1_9ACTN</name>
<protein>
    <submittedName>
        <fullName evidence="1">Uncharacterized protein</fullName>
    </submittedName>
</protein>
<sequence>MVPVAVRPVEETVGQYGRHIRSVQPVVDGVGGSATTLAYGVTGDIRPFAYGVADEAGEVAPVAAGTVGRTGSVVRDLTGTVESAAAVPLAANAVGGVQDVAESVTPSCLPTGRGGSAYGV</sequence>
<organism evidence="1 2">
    <name type="scientific">Streptomyces tauricus</name>
    <dbReference type="NCBI Taxonomy" id="68274"/>
    <lineage>
        <taxon>Bacteria</taxon>
        <taxon>Bacillati</taxon>
        <taxon>Actinomycetota</taxon>
        <taxon>Actinomycetes</taxon>
        <taxon>Kitasatosporales</taxon>
        <taxon>Streptomycetaceae</taxon>
        <taxon>Streptomyces</taxon>
        <taxon>Streptomyces aurantiacus group</taxon>
    </lineage>
</organism>
<gene>
    <name evidence="1" type="ORF">OG288_17700</name>
</gene>
<evidence type="ECO:0000313" key="2">
    <source>
        <dbReference type="Proteomes" id="UP001432166"/>
    </source>
</evidence>
<evidence type="ECO:0000313" key="1">
    <source>
        <dbReference type="EMBL" id="WTP49981.1"/>
    </source>
</evidence>
<reference evidence="1" key="1">
    <citation type="submission" date="2022-10" db="EMBL/GenBank/DDBJ databases">
        <title>The complete genomes of actinobacterial strains from the NBC collection.</title>
        <authorList>
            <person name="Joergensen T.S."/>
            <person name="Alvarez Arevalo M."/>
            <person name="Sterndorff E.B."/>
            <person name="Faurdal D."/>
            <person name="Vuksanovic O."/>
            <person name="Mourched A.-S."/>
            <person name="Charusanti P."/>
            <person name="Shaw S."/>
            <person name="Blin K."/>
            <person name="Weber T."/>
        </authorList>
    </citation>
    <scope>NUCLEOTIDE SEQUENCE</scope>
    <source>
        <strain evidence="1">NBC_00189</strain>
    </source>
</reference>
<dbReference type="Proteomes" id="UP001432166">
    <property type="component" value="Chromosome"/>
</dbReference>
<proteinExistence type="predicted"/>